<dbReference type="Proteomes" id="UP000075886">
    <property type="component" value="Unassembled WGS sequence"/>
</dbReference>
<keyword evidence="1" id="KW-0472">Membrane</keyword>
<reference evidence="2" key="2">
    <citation type="submission" date="2020-05" db="UniProtKB">
        <authorList>
            <consortium name="EnsemblMetazoa"/>
        </authorList>
    </citation>
    <scope>IDENTIFICATION</scope>
    <source>
        <strain evidence="2">FAR1</strain>
    </source>
</reference>
<feature type="transmembrane region" description="Helical" evidence="1">
    <location>
        <begin position="147"/>
        <end position="170"/>
    </location>
</feature>
<dbReference type="EnsemblMetazoa" id="AFAF014316-RA">
    <property type="protein sequence ID" value="AFAF014316-PA"/>
    <property type="gene ID" value="AFAF014316"/>
</dbReference>
<sequence length="218" mass="24075">MLSFTWSARVRRFWNEGRAASSDFCMKYGSGFFFLSGLRLADELDMMAGCLESPAGGPRLPDRSSDFFKSTGTERLEIRRLSAGQPDCITRLSDVRGVRTKKTLSPVYGYHDHMFAFAMTDLCIRRVAEFVRLVRDPAPDTVPTDRIVAALFVALPIALLVVPVVAGGVVEPIQQPVQDVLDHVGRVLLDQLHRIVLLALGGGFPILTGSVWSGLRLR</sequence>
<keyword evidence="1" id="KW-1133">Transmembrane helix</keyword>
<evidence type="ECO:0000313" key="3">
    <source>
        <dbReference type="Proteomes" id="UP000075886"/>
    </source>
</evidence>
<keyword evidence="1" id="KW-0812">Transmembrane</keyword>
<name>A0A182QPK4_9DIPT</name>
<reference evidence="3" key="1">
    <citation type="submission" date="2014-01" db="EMBL/GenBank/DDBJ databases">
        <title>The Genome Sequence of Anopheles farauti FAR1 (V2).</title>
        <authorList>
            <consortium name="The Broad Institute Genomics Platform"/>
            <person name="Neafsey D.E."/>
            <person name="Besansky N."/>
            <person name="Howell P."/>
            <person name="Walton C."/>
            <person name="Young S.K."/>
            <person name="Zeng Q."/>
            <person name="Gargeya S."/>
            <person name="Fitzgerald M."/>
            <person name="Haas B."/>
            <person name="Abouelleil A."/>
            <person name="Allen A.W."/>
            <person name="Alvarado L."/>
            <person name="Arachchi H.M."/>
            <person name="Berlin A.M."/>
            <person name="Chapman S.B."/>
            <person name="Gainer-Dewar J."/>
            <person name="Goldberg J."/>
            <person name="Griggs A."/>
            <person name="Gujja S."/>
            <person name="Hansen M."/>
            <person name="Howarth C."/>
            <person name="Imamovic A."/>
            <person name="Ireland A."/>
            <person name="Larimer J."/>
            <person name="McCowan C."/>
            <person name="Murphy C."/>
            <person name="Pearson M."/>
            <person name="Poon T.W."/>
            <person name="Priest M."/>
            <person name="Roberts A."/>
            <person name="Saif S."/>
            <person name="Shea T."/>
            <person name="Sisk P."/>
            <person name="Sykes S."/>
            <person name="Wortman J."/>
            <person name="Nusbaum C."/>
            <person name="Birren B."/>
        </authorList>
    </citation>
    <scope>NUCLEOTIDE SEQUENCE [LARGE SCALE GENOMIC DNA]</scope>
    <source>
        <strain evidence="3">FAR1</strain>
    </source>
</reference>
<dbReference type="VEuPathDB" id="VectorBase:AFAF014316"/>
<feature type="transmembrane region" description="Helical" evidence="1">
    <location>
        <begin position="195"/>
        <end position="215"/>
    </location>
</feature>
<proteinExistence type="predicted"/>
<organism evidence="2 3">
    <name type="scientific">Anopheles farauti</name>
    <dbReference type="NCBI Taxonomy" id="69004"/>
    <lineage>
        <taxon>Eukaryota</taxon>
        <taxon>Metazoa</taxon>
        <taxon>Ecdysozoa</taxon>
        <taxon>Arthropoda</taxon>
        <taxon>Hexapoda</taxon>
        <taxon>Insecta</taxon>
        <taxon>Pterygota</taxon>
        <taxon>Neoptera</taxon>
        <taxon>Endopterygota</taxon>
        <taxon>Diptera</taxon>
        <taxon>Nematocera</taxon>
        <taxon>Culicoidea</taxon>
        <taxon>Culicidae</taxon>
        <taxon>Anophelinae</taxon>
        <taxon>Anopheles</taxon>
    </lineage>
</organism>
<dbReference type="AlphaFoldDB" id="A0A182QPK4"/>
<evidence type="ECO:0000313" key="2">
    <source>
        <dbReference type="EnsemblMetazoa" id="AFAF014316-PA"/>
    </source>
</evidence>
<protein>
    <submittedName>
        <fullName evidence="2">Uncharacterized protein</fullName>
    </submittedName>
</protein>
<dbReference type="EMBL" id="AXCN02000482">
    <property type="status" value="NOT_ANNOTATED_CDS"/>
    <property type="molecule type" value="Genomic_DNA"/>
</dbReference>
<accession>A0A182QPK4</accession>
<keyword evidence="3" id="KW-1185">Reference proteome</keyword>
<evidence type="ECO:0000256" key="1">
    <source>
        <dbReference type="SAM" id="Phobius"/>
    </source>
</evidence>